<dbReference type="Proteomes" id="UP000275394">
    <property type="component" value="Unassembled WGS sequence"/>
</dbReference>
<evidence type="ECO:0000256" key="8">
    <source>
        <dbReference type="ARBA" id="ARBA00025006"/>
    </source>
</evidence>
<dbReference type="NCBIfam" id="TIGR02072">
    <property type="entry name" value="BioC"/>
    <property type="match status" value="1"/>
</dbReference>
<dbReference type="GO" id="GO:0009102">
    <property type="term" value="P:biotin biosynthetic process"/>
    <property type="evidence" value="ECO:0007669"/>
    <property type="project" value="UniProtKB-UniRule"/>
</dbReference>
<comment type="catalytic activity">
    <reaction evidence="1 9">
        <text>malonyl-[ACP] + S-adenosyl-L-methionine = malonyl-[ACP] methyl ester + S-adenosyl-L-homocysteine</text>
        <dbReference type="Rhea" id="RHEA:17105"/>
        <dbReference type="Rhea" id="RHEA-COMP:9623"/>
        <dbReference type="Rhea" id="RHEA-COMP:9954"/>
        <dbReference type="ChEBI" id="CHEBI:57856"/>
        <dbReference type="ChEBI" id="CHEBI:59789"/>
        <dbReference type="ChEBI" id="CHEBI:78449"/>
        <dbReference type="ChEBI" id="CHEBI:78845"/>
        <dbReference type="EC" id="2.1.1.197"/>
    </reaction>
</comment>
<dbReference type="SUPFAM" id="SSF53335">
    <property type="entry name" value="S-adenosyl-L-methionine-dependent methyltransferases"/>
    <property type="match status" value="1"/>
</dbReference>
<dbReference type="GO" id="GO:0102130">
    <property type="term" value="F:malonyl-CoA methyltransferase activity"/>
    <property type="evidence" value="ECO:0007669"/>
    <property type="project" value="UniProtKB-EC"/>
</dbReference>
<keyword evidence="5 9" id="KW-0808">Transferase</keyword>
<keyword evidence="4 9" id="KW-0489">Methyltransferase</keyword>
<dbReference type="PANTHER" id="PTHR43591:SF24">
    <property type="entry name" value="2-METHOXY-6-POLYPRENYL-1,4-BENZOQUINOL METHYLASE, MITOCHONDRIAL"/>
    <property type="match status" value="1"/>
</dbReference>
<dbReference type="AlphaFoldDB" id="A0A3N2DQH8"/>
<comment type="function">
    <text evidence="8 9">Converts the free carboxyl group of a malonyl-thioester to its methyl ester by transfer of a methyl group from S-adenosyl-L-methionine (SAM). It allows to synthesize pimeloyl-ACP via the fatty acid synthetic pathway.</text>
</comment>
<comment type="caution">
    <text evidence="12">The sequence shown here is derived from an EMBL/GenBank/DDBJ whole genome shotgun (WGS) entry which is preliminary data.</text>
</comment>
<evidence type="ECO:0000313" key="13">
    <source>
        <dbReference type="Proteomes" id="UP000275394"/>
    </source>
</evidence>
<dbReference type="Gene3D" id="3.40.50.150">
    <property type="entry name" value="Vaccinia Virus protein VP39"/>
    <property type="match status" value="1"/>
</dbReference>
<dbReference type="InterPro" id="IPR000073">
    <property type="entry name" value="AB_hydrolase_1"/>
</dbReference>
<dbReference type="PRINTS" id="PR00111">
    <property type="entry name" value="ABHYDROLASE"/>
</dbReference>
<accession>A0A3N2DQH8</accession>
<dbReference type="InterPro" id="IPR011814">
    <property type="entry name" value="BioC"/>
</dbReference>
<dbReference type="Pfam" id="PF08241">
    <property type="entry name" value="Methyltransf_11"/>
    <property type="match status" value="1"/>
</dbReference>
<dbReference type="UniPathway" id="UPA00078"/>
<evidence type="ECO:0000256" key="5">
    <source>
        <dbReference type="ARBA" id="ARBA00022679"/>
    </source>
</evidence>
<reference evidence="12 13" key="1">
    <citation type="submission" date="2018-11" db="EMBL/GenBank/DDBJ databases">
        <title>Genomic Encyclopedia of Type Strains, Phase IV (KMG-IV): sequencing the most valuable type-strain genomes for metagenomic binning, comparative biology and taxonomic classification.</title>
        <authorList>
            <person name="Goeker M."/>
        </authorList>
    </citation>
    <scope>NUCLEOTIDE SEQUENCE [LARGE SCALE GENOMIC DNA]</scope>
    <source>
        <strain evidence="12 13">DSM 100316</strain>
    </source>
</reference>
<dbReference type="CDD" id="cd02440">
    <property type="entry name" value="AdoMet_MTases"/>
    <property type="match status" value="1"/>
</dbReference>
<organism evidence="12 13">
    <name type="scientific">Sinobacterium caligoides</name>
    <dbReference type="NCBI Taxonomy" id="933926"/>
    <lineage>
        <taxon>Bacteria</taxon>
        <taxon>Pseudomonadati</taxon>
        <taxon>Pseudomonadota</taxon>
        <taxon>Gammaproteobacteria</taxon>
        <taxon>Cellvibrionales</taxon>
        <taxon>Spongiibacteraceae</taxon>
        <taxon>Sinobacterium</taxon>
    </lineage>
</organism>
<dbReference type="EMBL" id="RKHR01000004">
    <property type="protein sequence ID" value="ROS01932.1"/>
    <property type="molecule type" value="Genomic_DNA"/>
</dbReference>
<dbReference type="PANTHER" id="PTHR43591">
    <property type="entry name" value="METHYLTRANSFERASE"/>
    <property type="match status" value="1"/>
</dbReference>
<name>A0A3N2DQH8_9GAMM</name>
<evidence type="ECO:0000256" key="4">
    <source>
        <dbReference type="ARBA" id="ARBA00022603"/>
    </source>
</evidence>
<keyword evidence="13" id="KW-1185">Reference proteome</keyword>
<evidence type="ECO:0000313" key="12">
    <source>
        <dbReference type="EMBL" id="ROS01932.1"/>
    </source>
</evidence>
<dbReference type="GO" id="GO:0010340">
    <property type="term" value="F:carboxyl-O-methyltransferase activity"/>
    <property type="evidence" value="ECO:0007669"/>
    <property type="project" value="UniProtKB-UniRule"/>
</dbReference>
<sequence>MTNALNLTPVIDILGAQHRPKVVLLPGWGCLKADLLPLAECLAEHYCVSLLDLPGYGSNVHWTADYRSEQSLCQQLLAVLPEQAVYIGWSFGGNIALSLAQYAPHRVLAVATVATNPSFVARDGKGGMESEVFTDFEAALATNAPLTLRRFLALQLKGEDDERSLLKLLRQNAHILPASEQTLGASLAMLGRFDQGAALSSLLMPTLAVFAEHDALVPVAVADQLGANVQCKRIGSGHRPFLRRLDELQALINDFVQSLPCSRSKQQVADSFSRAAESYDGAAQLQRDIADQLFNLVDVDSLGEQAVVVDLGCGTGYSSARLARRYPQAKFVGLDIAEGMLTFARQQSGQVLPMSWLAADAEALPLADHSIDVIYSSLAVQWCEHQPSLFAELKRVLKPGGRCYFSTLVDGTLTELQQAWATVDDYVHVNSFASERHWRDCATASDLSVVQWQQPAIVLQYSQLKQLTGELKAIGAHNVNGGRPGGLTGRARVKALRAGYELHRNAAGLLPATYQVLYGVLEA</sequence>
<dbReference type="Pfam" id="PF00561">
    <property type="entry name" value="Abhydrolase_1"/>
    <property type="match status" value="1"/>
</dbReference>
<dbReference type="EC" id="2.1.1.197" evidence="3 9"/>
<keyword evidence="7 9" id="KW-0093">Biotin biosynthesis</keyword>
<evidence type="ECO:0000256" key="6">
    <source>
        <dbReference type="ARBA" id="ARBA00022691"/>
    </source>
</evidence>
<dbReference type="InterPro" id="IPR029058">
    <property type="entry name" value="AB_hydrolase_fold"/>
</dbReference>
<evidence type="ECO:0000259" key="10">
    <source>
        <dbReference type="Pfam" id="PF00561"/>
    </source>
</evidence>
<comment type="similarity">
    <text evidence="9">Belongs to the methyltransferase superfamily.</text>
</comment>
<dbReference type="InterPro" id="IPR013216">
    <property type="entry name" value="Methyltransf_11"/>
</dbReference>
<dbReference type="GO" id="GO:0008757">
    <property type="term" value="F:S-adenosylmethionine-dependent methyltransferase activity"/>
    <property type="evidence" value="ECO:0007669"/>
    <property type="project" value="InterPro"/>
</dbReference>
<gene>
    <name evidence="9" type="primary">bioC</name>
    <name evidence="12" type="ORF">EDC56_2381</name>
</gene>
<dbReference type="Gene3D" id="3.40.50.1820">
    <property type="entry name" value="alpha/beta hydrolase"/>
    <property type="match status" value="1"/>
</dbReference>
<dbReference type="InterPro" id="IPR029063">
    <property type="entry name" value="SAM-dependent_MTases_sf"/>
</dbReference>
<keyword evidence="6 9" id="KW-0949">S-adenosyl-L-methionine</keyword>
<evidence type="ECO:0000259" key="11">
    <source>
        <dbReference type="Pfam" id="PF08241"/>
    </source>
</evidence>
<protein>
    <recommendedName>
        <fullName evidence="3 9">Malonyl-[acyl-carrier protein] O-methyltransferase</fullName>
        <shortName evidence="9">Malonyl-ACP O-methyltransferase</shortName>
        <ecNumber evidence="3 9">2.1.1.197</ecNumber>
    </recommendedName>
    <alternativeName>
        <fullName evidence="9">Biotin synthesis protein BioC</fullName>
    </alternativeName>
</protein>
<evidence type="ECO:0000256" key="1">
    <source>
        <dbReference type="ARBA" id="ARBA00000852"/>
    </source>
</evidence>
<evidence type="ECO:0000256" key="9">
    <source>
        <dbReference type="HAMAP-Rule" id="MF_00835"/>
    </source>
</evidence>
<dbReference type="HAMAP" id="MF_00835">
    <property type="entry name" value="BioC"/>
    <property type="match status" value="1"/>
</dbReference>
<dbReference type="RefSeq" id="WP_162844169.1">
    <property type="nucleotide sequence ID" value="NZ_RKHR01000004.1"/>
</dbReference>
<dbReference type="SUPFAM" id="SSF53474">
    <property type="entry name" value="alpha/beta-Hydrolases"/>
    <property type="match status" value="1"/>
</dbReference>
<evidence type="ECO:0000256" key="7">
    <source>
        <dbReference type="ARBA" id="ARBA00022756"/>
    </source>
</evidence>
<dbReference type="GO" id="GO:0032259">
    <property type="term" value="P:methylation"/>
    <property type="evidence" value="ECO:0007669"/>
    <property type="project" value="UniProtKB-KW"/>
</dbReference>
<feature type="domain" description="Methyltransferase type 11" evidence="11">
    <location>
        <begin position="309"/>
        <end position="405"/>
    </location>
</feature>
<proteinExistence type="inferred from homology"/>
<evidence type="ECO:0000256" key="3">
    <source>
        <dbReference type="ARBA" id="ARBA00012327"/>
    </source>
</evidence>
<feature type="domain" description="AB hydrolase-1" evidence="10">
    <location>
        <begin position="22"/>
        <end position="228"/>
    </location>
</feature>
<evidence type="ECO:0000256" key="2">
    <source>
        <dbReference type="ARBA" id="ARBA00004746"/>
    </source>
</evidence>
<comment type="pathway">
    <text evidence="2 9">Cofactor biosynthesis; biotin biosynthesis.</text>
</comment>